<protein>
    <recommendedName>
        <fullName evidence="3">DUF3990 domain-containing protein</fullName>
    </recommendedName>
</protein>
<evidence type="ECO:0008006" key="3">
    <source>
        <dbReference type="Google" id="ProtNLM"/>
    </source>
</evidence>
<gene>
    <name evidence="1" type="ORF">bsdcttw_03240</name>
</gene>
<evidence type="ECO:0000313" key="2">
    <source>
        <dbReference type="Proteomes" id="UP000515703"/>
    </source>
</evidence>
<dbReference type="AlphaFoldDB" id="A0A7I8DFI3"/>
<name>A0A7I8DFI3_9FIRM</name>
<organism evidence="1 2">
    <name type="scientific">Anaerocolumna chitinilytica</name>
    <dbReference type="NCBI Taxonomy" id="1727145"/>
    <lineage>
        <taxon>Bacteria</taxon>
        <taxon>Bacillati</taxon>
        <taxon>Bacillota</taxon>
        <taxon>Clostridia</taxon>
        <taxon>Lachnospirales</taxon>
        <taxon>Lachnospiraceae</taxon>
        <taxon>Anaerocolumna</taxon>
    </lineage>
</organism>
<reference evidence="1 2" key="2">
    <citation type="submission" date="2020-08" db="EMBL/GenBank/DDBJ databases">
        <authorList>
            <person name="Ueki A."/>
            <person name="Tonouchi A."/>
        </authorList>
    </citation>
    <scope>NUCLEOTIDE SEQUENCE [LARGE SCALE GENOMIC DNA]</scope>
    <source>
        <strain evidence="1 2">CTTW</strain>
    </source>
</reference>
<keyword evidence="2" id="KW-1185">Reference proteome</keyword>
<reference evidence="1 2" key="1">
    <citation type="submission" date="2020-08" db="EMBL/GenBank/DDBJ databases">
        <title>Draft genome sequencing of an Anaerocolumna strain isolated from anoxic soil subjected to BSD treatment.</title>
        <authorList>
            <person name="Uek A."/>
            <person name="Tonouchi A."/>
        </authorList>
    </citation>
    <scope>NUCLEOTIDE SEQUENCE [LARGE SCALE GENOMIC DNA]</scope>
    <source>
        <strain evidence="1 2">CTTW</strain>
    </source>
</reference>
<accession>A0A7I8DFI3</accession>
<proteinExistence type="predicted"/>
<evidence type="ECO:0000313" key="1">
    <source>
        <dbReference type="EMBL" id="BCJ97283.1"/>
    </source>
</evidence>
<sequence length="257" mass="30134">MQNEIYLYHGTNVKFDQVDLSFSKDKRDFGRGFYTTTFREQAEGWAENMYIRYGGEGRFVMEFKLQLTEELSVMKYPGLTSEWLSMIKDNRLYGGIQHTYDIVIGPVADDNIMRTIALYVAGIYNQETALEQLRPFQAHDQISLHTQKALKYLTYLGRKELKPVKAQSMEESMKTLYCYRDQDITLDILMKVEHVVRLIAAETGKTFDDCLYEFYRSKAYETLQKTGSLMWAESAEFVADEFFREYAEDPDKEKEVL</sequence>
<dbReference type="KEGG" id="acht:bsdcttw_03240"/>
<dbReference type="InterPro" id="IPR025051">
    <property type="entry name" value="DUF3990"/>
</dbReference>
<dbReference type="Pfam" id="PF13151">
    <property type="entry name" value="DUF3990"/>
    <property type="match status" value="1"/>
</dbReference>
<dbReference type="EMBL" id="AP023368">
    <property type="protein sequence ID" value="BCJ97283.1"/>
    <property type="molecule type" value="Genomic_DNA"/>
</dbReference>
<dbReference type="Proteomes" id="UP000515703">
    <property type="component" value="Chromosome"/>
</dbReference>
<dbReference type="RefSeq" id="WP_197979818.1">
    <property type="nucleotide sequence ID" value="NZ_AP023368.1"/>
</dbReference>